<dbReference type="EMBL" id="VBOV01000164">
    <property type="protein sequence ID" value="TMQ57608.1"/>
    <property type="molecule type" value="Genomic_DNA"/>
</dbReference>
<dbReference type="Gene3D" id="3.40.50.80">
    <property type="entry name" value="Nucleotide-binding domain of ferredoxin-NADP reductase (FNR) module"/>
    <property type="match status" value="1"/>
</dbReference>
<gene>
    <name evidence="3" type="ORF">E6K71_07960</name>
    <name evidence="4" type="ORF">E6K75_06610</name>
</gene>
<dbReference type="Gene3D" id="2.40.30.10">
    <property type="entry name" value="Translation factors"/>
    <property type="match status" value="1"/>
</dbReference>
<evidence type="ECO:0000313" key="4">
    <source>
        <dbReference type="EMBL" id="TMQ57608.1"/>
    </source>
</evidence>
<dbReference type="PROSITE" id="PS51384">
    <property type="entry name" value="FAD_FR"/>
    <property type="match status" value="1"/>
</dbReference>
<name>A0A538S9T6_UNCEI</name>
<feature type="region of interest" description="Disordered" evidence="1">
    <location>
        <begin position="77"/>
        <end position="118"/>
    </location>
</feature>
<evidence type="ECO:0000259" key="2">
    <source>
        <dbReference type="PROSITE" id="PS51384"/>
    </source>
</evidence>
<accession>A0A538S9T6</accession>
<evidence type="ECO:0000256" key="1">
    <source>
        <dbReference type="SAM" id="MobiDB-lite"/>
    </source>
</evidence>
<feature type="compositionally biased region" description="Low complexity" evidence="1">
    <location>
        <begin position="77"/>
        <end position="91"/>
    </location>
</feature>
<dbReference type="EMBL" id="VBOR01000087">
    <property type="protein sequence ID" value="TMQ48132.1"/>
    <property type="molecule type" value="Genomic_DNA"/>
</dbReference>
<dbReference type="Pfam" id="PF10418">
    <property type="entry name" value="DHODB_Fe-S_bind"/>
    <property type="match status" value="1"/>
</dbReference>
<dbReference type="SUPFAM" id="SSF63380">
    <property type="entry name" value="Riboflavin synthase domain-like"/>
    <property type="match status" value="1"/>
</dbReference>
<feature type="domain" description="FAD-binding FR-type" evidence="2">
    <location>
        <begin position="124"/>
        <end position="226"/>
    </location>
</feature>
<dbReference type="InterPro" id="IPR017938">
    <property type="entry name" value="Riboflavin_synthase-like_b-brl"/>
</dbReference>
<sequence>MEREGRREDGPPGFDDREPGHERDPRAPGGRGPRDAGDDVPGGYRPCATVFRDPGTDRGAGAPGFSRRVHARALLRQAPRAASAPAAPSAHAARRRGHVAGPKAARPAGAPRHDPRPRHRTFAMNLVGCSVVENREIAPGNFLLTLKVPRGFARPEPGQFVHLRVSPESEPLLRRPYSLEGFVERGKIRAVRIYYSVVGRGSRVLASQPKGQELDLIGPLGVGFTPRPRRTSVLVAGGRGVAPLLFFARKLREKKRPFLFLFGARSSRELYGVREIRGGRIHLATDDGSVGYHGSVLDLLKRQWESGEHTPLTAEIFTCGPHGLLHEVAEFAAGRGIRCEASLEGPMACAVGACRGCPVPLLPGAGGNGGRYPAMCIEGPVMDATIVDWERLP</sequence>
<feature type="compositionally biased region" description="Low complexity" evidence="1">
    <location>
        <begin position="99"/>
        <end position="110"/>
    </location>
</feature>
<comment type="caution">
    <text evidence="3">The sequence shown here is derived from an EMBL/GenBank/DDBJ whole genome shotgun (WGS) entry which is preliminary data.</text>
</comment>
<dbReference type="InterPro" id="IPR019480">
    <property type="entry name" value="Dihydroorotate_DH_Fe-S-bd"/>
</dbReference>
<dbReference type="GO" id="GO:0016491">
    <property type="term" value="F:oxidoreductase activity"/>
    <property type="evidence" value="ECO:0007669"/>
    <property type="project" value="InterPro"/>
</dbReference>
<dbReference type="Proteomes" id="UP000320913">
    <property type="component" value="Unassembled WGS sequence"/>
</dbReference>
<dbReference type="InterPro" id="IPR037117">
    <property type="entry name" value="Dihydroorotate_DH_ele_sf"/>
</dbReference>
<organism evidence="3 5">
    <name type="scientific">Eiseniibacteriota bacterium</name>
    <dbReference type="NCBI Taxonomy" id="2212470"/>
    <lineage>
        <taxon>Bacteria</taxon>
        <taxon>Candidatus Eiseniibacteriota</taxon>
    </lineage>
</organism>
<dbReference type="InterPro" id="IPR050353">
    <property type="entry name" value="PyrK_electron_transfer"/>
</dbReference>
<evidence type="ECO:0000313" key="6">
    <source>
        <dbReference type="Proteomes" id="UP000320913"/>
    </source>
</evidence>
<evidence type="ECO:0000313" key="3">
    <source>
        <dbReference type="EMBL" id="TMQ48132.1"/>
    </source>
</evidence>
<dbReference type="SUPFAM" id="SSF52343">
    <property type="entry name" value="Ferredoxin reductase-like, C-terminal NADP-linked domain"/>
    <property type="match status" value="1"/>
</dbReference>
<proteinExistence type="predicted"/>
<feature type="region of interest" description="Disordered" evidence="1">
    <location>
        <begin position="1"/>
        <end position="64"/>
    </location>
</feature>
<dbReference type="PANTHER" id="PTHR43513:SF3">
    <property type="entry name" value="DIHYDROOROTATE DEHYDROGENASE B (NAD(+)), ELECTRON TRANSFER SUBUNIT-RELATED"/>
    <property type="match status" value="1"/>
</dbReference>
<dbReference type="PANTHER" id="PTHR43513">
    <property type="entry name" value="DIHYDROOROTATE DEHYDROGENASE B (NAD(+)), ELECTRON TRANSFER SUBUNIT"/>
    <property type="match status" value="1"/>
</dbReference>
<dbReference type="AlphaFoldDB" id="A0A538S9T6"/>
<feature type="compositionally biased region" description="Basic and acidic residues" evidence="1">
    <location>
        <begin position="1"/>
        <end position="37"/>
    </location>
</feature>
<evidence type="ECO:0000313" key="5">
    <source>
        <dbReference type="Proteomes" id="UP000316292"/>
    </source>
</evidence>
<dbReference type="InterPro" id="IPR017927">
    <property type="entry name" value="FAD-bd_FR_type"/>
</dbReference>
<dbReference type="Proteomes" id="UP000316292">
    <property type="component" value="Unassembled WGS sequence"/>
</dbReference>
<protein>
    <submittedName>
        <fullName evidence="3">Dihydroorotate dehydrogenase electron transfer subunit</fullName>
    </submittedName>
</protein>
<reference evidence="5 6" key="1">
    <citation type="journal article" date="2019" name="Nat. Microbiol.">
        <title>Mediterranean grassland soil C-N compound turnover is dependent on rainfall and depth, and is mediated by genomically divergent microorganisms.</title>
        <authorList>
            <person name="Diamond S."/>
            <person name="Andeer P.F."/>
            <person name="Li Z."/>
            <person name="Crits-Christoph A."/>
            <person name="Burstein D."/>
            <person name="Anantharaman K."/>
            <person name="Lane K.R."/>
            <person name="Thomas B.C."/>
            <person name="Pan C."/>
            <person name="Northen T.R."/>
            <person name="Banfield J.F."/>
        </authorList>
    </citation>
    <scope>NUCLEOTIDE SEQUENCE [LARGE SCALE GENOMIC DNA]</scope>
    <source>
        <strain evidence="3">WS_1</strain>
        <strain evidence="4">WS_5</strain>
    </source>
</reference>
<dbReference type="CDD" id="cd06218">
    <property type="entry name" value="DHOD_e_trans"/>
    <property type="match status" value="1"/>
</dbReference>
<dbReference type="Gene3D" id="2.10.240.10">
    <property type="entry name" value="Dihydroorotate dehydrogenase, electron transfer subunit"/>
    <property type="match status" value="1"/>
</dbReference>
<dbReference type="InterPro" id="IPR039261">
    <property type="entry name" value="FNR_nucleotide-bd"/>
</dbReference>